<dbReference type="GO" id="GO:0005829">
    <property type="term" value="C:cytosol"/>
    <property type="evidence" value="ECO:0007669"/>
    <property type="project" value="TreeGrafter"/>
</dbReference>
<dbReference type="InterPro" id="IPR000905">
    <property type="entry name" value="Gcp-like_dom"/>
</dbReference>
<evidence type="ECO:0000256" key="4">
    <source>
        <dbReference type="ARBA" id="ARBA00022490"/>
    </source>
</evidence>
<dbReference type="Proteomes" id="UP000033679">
    <property type="component" value="Unassembled WGS sequence"/>
</dbReference>
<feature type="domain" description="Gcp-like" evidence="7">
    <location>
        <begin position="28"/>
        <end position="150"/>
    </location>
</feature>
<evidence type="ECO:0000313" key="9">
    <source>
        <dbReference type="Proteomes" id="UP000033679"/>
    </source>
</evidence>
<sequence>MRILAIDTATEACSVALWNDGTIFAHFEECPREHTQRILPLVKTILTEGNTALTDLDALAYGRGPGSFTGVRIGIGIAQGLALGADLPMIGVSTLATMAQGAWRMTGATRVLAAIDARMGEVYWAEYTRDENGVWHGEETEAVLKPEAVTGRLKQLSGEWATVGTGWAAWPEMAKDTGLTLVDGNMLLPAAEDMLPIACQLFAAGKTVAVEHAEPVYLRNTVAWKKLPGRE</sequence>
<dbReference type="Pfam" id="PF00814">
    <property type="entry name" value="TsaD"/>
    <property type="match status" value="1"/>
</dbReference>
<dbReference type="RefSeq" id="WP_032658967.1">
    <property type="nucleotide sequence ID" value="NZ_AP038761.1"/>
</dbReference>
<evidence type="ECO:0000256" key="2">
    <source>
        <dbReference type="ARBA" id="ARBA00010493"/>
    </source>
</evidence>
<accession>A0A837FDS0</accession>
<dbReference type="InterPro" id="IPR043129">
    <property type="entry name" value="ATPase_NBD"/>
</dbReference>
<name>A0A837FDS0_9ENTR</name>
<dbReference type="PANTHER" id="PTHR11735:SF11">
    <property type="entry name" value="TRNA THREONYLCARBAMOYLADENOSINE BIOSYNTHESIS PROTEIN TSAB"/>
    <property type="match status" value="1"/>
</dbReference>
<keyword evidence="5" id="KW-0819">tRNA processing</keyword>
<dbReference type="EMBL" id="JZYN01000033">
    <property type="protein sequence ID" value="KJM63605.1"/>
    <property type="molecule type" value="Genomic_DNA"/>
</dbReference>
<dbReference type="CDD" id="cd24032">
    <property type="entry name" value="ASKHA_NBD_TsaB"/>
    <property type="match status" value="1"/>
</dbReference>
<dbReference type="GO" id="GO:0002949">
    <property type="term" value="P:tRNA threonylcarbamoyladenosine modification"/>
    <property type="evidence" value="ECO:0007669"/>
    <property type="project" value="InterPro"/>
</dbReference>
<dbReference type="SUPFAM" id="SSF53067">
    <property type="entry name" value="Actin-like ATPase domain"/>
    <property type="match status" value="2"/>
</dbReference>
<dbReference type="AlphaFoldDB" id="A0A837FDS0"/>
<reference evidence="8 9" key="1">
    <citation type="submission" date="2015-03" db="EMBL/GenBank/DDBJ databases">
        <authorList>
            <person name="McCorrison J."/>
            <person name="Sanka R."/>
            <person name="Adams M."/>
            <person name="Brinkac L."/>
            <person name="Nierman W."/>
            <person name="Sutton G."/>
            <person name="Nelson K."/>
            <person name="Kiedrowski L."/>
            <person name="Guerrero D."/>
            <person name="Bonomo R."/>
        </authorList>
    </citation>
    <scope>NUCLEOTIDE SEQUENCE [LARGE SCALE GENOMIC DNA]</scope>
    <source>
        <strain evidence="8 9">39373</strain>
    </source>
</reference>
<evidence type="ECO:0000256" key="3">
    <source>
        <dbReference type="ARBA" id="ARBA00019012"/>
    </source>
</evidence>
<dbReference type="Gene3D" id="3.30.420.40">
    <property type="match status" value="2"/>
</dbReference>
<gene>
    <name evidence="8" type="ORF">SS59_21525</name>
</gene>
<evidence type="ECO:0000256" key="1">
    <source>
        <dbReference type="ARBA" id="ARBA00004496"/>
    </source>
</evidence>
<comment type="subcellular location">
    <subcellularLocation>
        <location evidence="1">Cytoplasm</location>
    </subcellularLocation>
</comment>
<dbReference type="InterPro" id="IPR022496">
    <property type="entry name" value="T6A_TsaB"/>
</dbReference>
<keyword evidence="4" id="KW-0963">Cytoplasm</keyword>
<dbReference type="KEGG" id="exf:BFV63_13035"/>
<organism evidence="8 9">
    <name type="scientific">Enterobacter hormaechei subsp. xiangfangensis</name>
    <dbReference type="NCBI Taxonomy" id="1296536"/>
    <lineage>
        <taxon>Bacteria</taxon>
        <taxon>Pseudomonadati</taxon>
        <taxon>Pseudomonadota</taxon>
        <taxon>Gammaproteobacteria</taxon>
        <taxon>Enterobacterales</taxon>
        <taxon>Enterobacteriaceae</taxon>
        <taxon>Enterobacter</taxon>
        <taxon>Enterobacter cloacae complex</taxon>
    </lineage>
</organism>
<protein>
    <recommendedName>
        <fullName evidence="3">tRNA threonylcarbamoyladenosine biosynthesis protein TsaB</fullName>
    </recommendedName>
    <alternativeName>
        <fullName evidence="6">t(6)A37 threonylcarbamoyladenosine biosynthesis protein TsaB</fullName>
    </alternativeName>
</protein>
<comment type="similarity">
    <text evidence="2">Belongs to the KAE1 / TsaD family. TsaB subfamily.</text>
</comment>
<evidence type="ECO:0000256" key="5">
    <source>
        <dbReference type="ARBA" id="ARBA00022694"/>
    </source>
</evidence>
<dbReference type="FunFam" id="3.30.420.40:FF:000097">
    <property type="entry name" value="tRNA threonylcarbamoyladenosine biosynthesis protein TsaB"/>
    <property type="match status" value="1"/>
</dbReference>
<dbReference type="NCBIfam" id="TIGR03725">
    <property type="entry name" value="T6A_YeaZ"/>
    <property type="match status" value="1"/>
</dbReference>
<evidence type="ECO:0000256" key="6">
    <source>
        <dbReference type="ARBA" id="ARBA00032446"/>
    </source>
</evidence>
<evidence type="ECO:0000259" key="7">
    <source>
        <dbReference type="Pfam" id="PF00814"/>
    </source>
</evidence>
<evidence type="ECO:0000313" key="8">
    <source>
        <dbReference type="EMBL" id="KJM63605.1"/>
    </source>
</evidence>
<proteinExistence type="inferred from homology"/>
<dbReference type="PANTHER" id="PTHR11735">
    <property type="entry name" value="TRNA N6-ADENOSINE THREONYLCARBAMOYLTRANSFERASE"/>
    <property type="match status" value="1"/>
</dbReference>
<comment type="caution">
    <text evidence="8">The sequence shown here is derived from an EMBL/GenBank/DDBJ whole genome shotgun (WGS) entry which is preliminary data.</text>
</comment>